<keyword evidence="2" id="KW-1185">Reference proteome</keyword>
<dbReference type="EMBL" id="CAJNDS010002301">
    <property type="protein sequence ID" value="CAE7420461.1"/>
    <property type="molecule type" value="Genomic_DNA"/>
</dbReference>
<comment type="caution">
    <text evidence="1">The sequence shown here is derived from an EMBL/GenBank/DDBJ whole genome shotgun (WGS) entry which is preliminary data.</text>
</comment>
<sequence>MLNIQSVRRCATQSNPGCTGLMERRVELLRSWEVRMKILDLCCWRAISCLVSSSRSWLQAVQTWHGTPHVPSTMAFQASGDQWEFSCQISCEELVPGQHQEVSMRFHGLSARETPEFRWVWQVGNTNFEESEDAWWWTDDEYPYAAGMYLSGYTNQPDFFKKLKLPETVVHAASHKVTLSFDELCGEDGDFGYSGAPIGVVLDDTVRLDTGPGLGMKGAGKGSIKLCRPVPRYSKKVRVSIEAMGPVKVCKEAGSR</sequence>
<dbReference type="AlphaFoldDB" id="A0A812R432"/>
<reference evidence="1" key="1">
    <citation type="submission" date="2021-02" db="EMBL/GenBank/DDBJ databases">
        <authorList>
            <person name="Dougan E. K."/>
            <person name="Rhodes N."/>
            <person name="Thang M."/>
            <person name="Chan C."/>
        </authorList>
    </citation>
    <scope>NUCLEOTIDE SEQUENCE</scope>
</reference>
<organism evidence="1 2">
    <name type="scientific">Symbiodinium natans</name>
    <dbReference type="NCBI Taxonomy" id="878477"/>
    <lineage>
        <taxon>Eukaryota</taxon>
        <taxon>Sar</taxon>
        <taxon>Alveolata</taxon>
        <taxon>Dinophyceae</taxon>
        <taxon>Suessiales</taxon>
        <taxon>Symbiodiniaceae</taxon>
        <taxon>Symbiodinium</taxon>
    </lineage>
</organism>
<proteinExistence type="predicted"/>
<evidence type="ECO:0000313" key="2">
    <source>
        <dbReference type="Proteomes" id="UP000604046"/>
    </source>
</evidence>
<evidence type="ECO:0000313" key="1">
    <source>
        <dbReference type="EMBL" id="CAE7420461.1"/>
    </source>
</evidence>
<accession>A0A812R432</accession>
<protein>
    <submittedName>
        <fullName evidence="1">Uncharacterized protein</fullName>
    </submittedName>
</protein>
<name>A0A812R432_9DINO</name>
<gene>
    <name evidence="1" type="ORF">SNAT2548_LOCUS22869</name>
</gene>
<dbReference type="Proteomes" id="UP000604046">
    <property type="component" value="Unassembled WGS sequence"/>
</dbReference>